<gene>
    <name evidence="1" type="ORF">FWILDA_LOCUS1002</name>
</gene>
<dbReference type="AlphaFoldDB" id="A0A9W4SCD6"/>
<organism evidence="1 2">
    <name type="scientific">Funneliformis geosporum</name>
    <dbReference type="NCBI Taxonomy" id="1117311"/>
    <lineage>
        <taxon>Eukaryota</taxon>
        <taxon>Fungi</taxon>
        <taxon>Fungi incertae sedis</taxon>
        <taxon>Mucoromycota</taxon>
        <taxon>Glomeromycotina</taxon>
        <taxon>Glomeromycetes</taxon>
        <taxon>Glomerales</taxon>
        <taxon>Glomeraceae</taxon>
        <taxon>Funneliformis</taxon>
    </lineage>
</organism>
<dbReference type="Proteomes" id="UP001153678">
    <property type="component" value="Unassembled WGS sequence"/>
</dbReference>
<accession>A0A9W4SCD6</accession>
<sequence>MDLKHLLKINYFAKIDRASKIKLKDNDNITLMLTTKKIAYYWAENITPPEEAIHVIVEILVNTGRSVENQD</sequence>
<proteinExistence type="predicted"/>
<keyword evidence="2" id="KW-1185">Reference proteome</keyword>
<dbReference type="EMBL" id="CAMKVN010000083">
    <property type="protein sequence ID" value="CAI2163305.1"/>
    <property type="molecule type" value="Genomic_DNA"/>
</dbReference>
<evidence type="ECO:0000313" key="1">
    <source>
        <dbReference type="EMBL" id="CAI2163305.1"/>
    </source>
</evidence>
<evidence type="ECO:0000313" key="2">
    <source>
        <dbReference type="Proteomes" id="UP001153678"/>
    </source>
</evidence>
<comment type="caution">
    <text evidence="1">The sequence shown here is derived from an EMBL/GenBank/DDBJ whole genome shotgun (WGS) entry which is preliminary data.</text>
</comment>
<protein>
    <submittedName>
        <fullName evidence="1">767_t:CDS:1</fullName>
    </submittedName>
</protein>
<name>A0A9W4SCD6_9GLOM</name>
<reference evidence="1" key="1">
    <citation type="submission" date="2022-08" db="EMBL/GenBank/DDBJ databases">
        <authorList>
            <person name="Kallberg Y."/>
            <person name="Tangrot J."/>
            <person name="Rosling A."/>
        </authorList>
    </citation>
    <scope>NUCLEOTIDE SEQUENCE</scope>
    <source>
        <strain evidence="1">Wild A</strain>
    </source>
</reference>